<gene>
    <name evidence="6" type="ORF">V5799_003361</name>
</gene>
<keyword evidence="1" id="KW-0217">Developmental protein</keyword>
<dbReference type="PROSITE" id="PS50038">
    <property type="entry name" value="FZ"/>
    <property type="match status" value="1"/>
</dbReference>
<evidence type="ECO:0000256" key="1">
    <source>
        <dbReference type="ARBA" id="ARBA00022473"/>
    </source>
</evidence>
<dbReference type="EMBL" id="JARKHS020033513">
    <property type="protein sequence ID" value="KAK8759006.1"/>
    <property type="molecule type" value="Genomic_DNA"/>
</dbReference>
<dbReference type="Gene3D" id="1.10.2000.10">
    <property type="entry name" value="Frizzled cysteine-rich domain"/>
    <property type="match status" value="1"/>
</dbReference>
<dbReference type="Proteomes" id="UP001321473">
    <property type="component" value="Unassembled WGS sequence"/>
</dbReference>
<dbReference type="GO" id="GO:0005886">
    <property type="term" value="C:plasma membrane"/>
    <property type="evidence" value="ECO:0007669"/>
    <property type="project" value="TreeGrafter"/>
</dbReference>
<dbReference type="PANTHER" id="PTHR11309">
    <property type="entry name" value="FRIZZLED"/>
    <property type="match status" value="1"/>
</dbReference>
<evidence type="ECO:0000256" key="2">
    <source>
        <dbReference type="ARBA" id="ARBA00023157"/>
    </source>
</evidence>
<feature type="signal peptide" evidence="4">
    <location>
        <begin position="1"/>
        <end position="21"/>
    </location>
</feature>
<dbReference type="GO" id="GO:0017147">
    <property type="term" value="F:Wnt-protein binding"/>
    <property type="evidence" value="ECO:0007669"/>
    <property type="project" value="TreeGrafter"/>
</dbReference>
<evidence type="ECO:0000259" key="5">
    <source>
        <dbReference type="PROSITE" id="PS50038"/>
    </source>
</evidence>
<proteinExistence type="predicted"/>
<reference evidence="6 7" key="1">
    <citation type="journal article" date="2023" name="Arcadia Sci">
        <title>De novo assembly of a long-read Amblyomma americanum tick genome.</title>
        <authorList>
            <person name="Chou S."/>
            <person name="Poskanzer K.E."/>
            <person name="Rollins M."/>
            <person name="Thuy-Boun P.S."/>
        </authorList>
    </citation>
    <scope>NUCLEOTIDE SEQUENCE [LARGE SCALE GENOMIC DNA]</scope>
    <source>
        <strain evidence="6">F_SG_1</strain>
        <tissue evidence="6">Salivary glands</tissue>
    </source>
</reference>
<sequence>MRLRLSLAVVALAALLAPCSGLAVRSPATVVPPGRCEPVRIPLCLHAELHYNETAVPNLMNHEDQDEAGLEVHQFFPLVRVGCSPDLRLLLCSLYAPPCTEQPTPPCRSLCTSARQGCQPVMSRFGFRWPFECDRFPDAHLCVAGHQAPANSTGASEVSSSP</sequence>
<dbReference type="InterPro" id="IPR020067">
    <property type="entry name" value="Frizzled_dom"/>
</dbReference>
<evidence type="ECO:0000256" key="3">
    <source>
        <dbReference type="PROSITE-ProRule" id="PRU00090"/>
    </source>
</evidence>
<keyword evidence="2" id="KW-1015">Disulfide bond</keyword>
<dbReference type="GO" id="GO:0035567">
    <property type="term" value="P:non-canonical Wnt signaling pathway"/>
    <property type="evidence" value="ECO:0007669"/>
    <property type="project" value="TreeGrafter"/>
</dbReference>
<dbReference type="SUPFAM" id="SSF63501">
    <property type="entry name" value="Frizzled cysteine-rich domain"/>
    <property type="match status" value="1"/>
</dbReference>
<evidence type="ECO:0000256" key="4">
    <source>
        <dbReference type="SAM" id="SignalP"/>
    </source>
</evidence>
<dbReference type="SMART" id="SM00063">
    <property type="entry name" value="FRI"/>
    <property type="match status" value="1"/>
</dbReference>
<dbReference type="GO" id="GO:0042813">
    <property type="term" value="F:Wnt receptor activity"/>
    <property type="evidence" value="ECO:0007669"/>
    <property type="project" value="TreeGrafter"/>
</dbReference>
<dbReference type="AlphaFoldDB" id="A0AAQ4D966"/>
<dbReference type="InterPro" id="IPR036790">
    <property type="entry name" value="Frizzled_dom_sf"/>
</dbReference>
<keyword evidence="7" id="KW-1185">Reference proteome</keyword>
<dbReference type="PANTHER" id="PTHR11309:SF47">
    <property type="entry name" value="FRIZZLED"/>
    <property type="match status" value="1"/>
</dbReference>
<evidence type="ECO:0000313" key="7">
    <source>
        <dbReference type="Proteomes" id="UP001321473"/>
    </source>
</evidence>
<protein>
    <recommendedName>
        <fullName evidence="5">FZ domain-containing protein</fullName>
    </recommendedName>
</protein>
<dbReference type="InterPro" id="IPR015526">
    <property type="entry name" value="Frizzled/SFRP"/>
</dbReference>
<accession>A0AAQ4D966</accession>
<keyword evidence="4" id="KW-0732">Signal</keyword>
<evidence type="ECO:0000313" key="6">
    <source>
        <dbReference type="EMBL" id="KAK8759006.1"/>
    </source>
</evidence>
<comment type="caution">
    <text evidence="6">The sequence shown here is derived from an EMBL/GenBank/DDBJ whole genome shotgun (WGS) entry which is preliminary data.</text>
</comment>
<comment type="caution">
    <text evidence="3">Lacks conserved residue(s) required for the propagation of feature annotation.</text>
</comment>
<organism evidence="6 7">
    <name type="scientific">Amblyomma americanum</name>
    <name type="common">Lone star tick</name>
    <dbReference type="NCBI Taxonomy" id="6943"/>
    <lineage>
        <taxon>Eukaryota</taxon>
        <taxon>Metazoa</taxon>
        <taxon>Ecdysozoa</taxon>
        <taxon>Arthropoda</taxon>
        <taxon>Chelicerata</taxon>
        <taxon>Arachnida</taxon>
        <taxon>Acari</taxon>
        <taxon>Parasitiformes</taxon>
        <taxon>Ixodida</taxon>
        <taxon>Ixodoidea</taxon>
        <taxon>Ixodidae</taxon>
        <taxon>Amblyomminae</taxon>
        <taxon>Amblyomma</taxon>
    </lineage>
</organism>
<feature type="domain" description="FZ" evidence="5">
    <location>
        <begin position="31"/>
        <end position="145"/>
    </location>
</feature>
<dbReference type="Pfam" id="PF01392">
    <property type="entry name" value="Fz"/>
    <property type="match status" value="1"/>
</dbReference>
<name>A0AAQ4D966_AMBAM</name>
<feature type="chain" id="PRO_5042908566" description="FZ domain-containing protein" evidence="4">
    <location>
        <begin position="22"/>
        <end position="162"/>
    </location>
</feature>
<dbReference type="GO" id="GO:0060070">
    <property type="term" value="P:canonical Wnt signaling pathway"/>
    <property type="evidence" value="ECO:0007669"/>
    <property type="project" value="TreeGrafter"/>
</dbReference>